<dbReference type="HOGENOM" id="CLU_012494_5_1_5"/>
<dbReference type="eggNOG" id="COG0657">
    <property type="taxonomic scope" value="Bacteria"/>
</dbReference>
<dbReference type="PANTHER" id="PTHR48081">
    <property type="entry name" value="AB HYDROLASE SUPERFAMILY PROTEIN C4A8.06C"/>
    <property type="match status" value="1"/>
</dbReference>
<dbReference type="PANTHER" id="PTHR48081:SF6">
    <property type="entry name" value="PEPTIDASE S9 PROLYL OLIGOPEPTIDASE CATALYTIC DOMAIN-CONTAINING PROTEIN"/>
    <property type="match status" value="1"/>
</dbReference>
<sequence>MKKAAYLFALAASVQVVPAIAQDGPPPLAPASAPVEPDAVPLYGAQTPGSASSEQWVKFGGRDYAVRNVTRPTITPVLPDPAKATGAAVVVAPGGAFMMLAMDHEGWKVARALADRGIAAFVLKYRLNPTPRDEAEAGRYMNEQLGREVGHPMTGDLLGKSMAPADGKAAIAWVRTNAARFGIDPARVGMIGFSAGAMTTRRVGLDGDAATRPAFLGYIYGPQDAEPVPADAPPMFDAIALDDALFPSKGFPIAQAWLDARRPVEIHGYQKGNHGFGLGLPGTTTTLLIDQFTAWLQMQGFLARKDSK</sequence>
<dbReference type="RefSeq" id="WP_011445375.1">
    <property type="nucleotide sequence ID" value="NC_007794.1"/>
</dbReference>
<gene>
    <name evidence="4" type="ordered locus">Saro_1725</name>
</gene>
<accession>Q2G7K8</accession>
<organism evidence="4 5">
    <name type="scientific">Novosphingobium aromaticivorans (strain ATCC 700278 / DSM 12444 / CCUG 56034 / CIP 105152 / NBRC 16084 / F199)</name>
    <dbReference type="NCBI Taxonomy" id="279238"/>
    <lineage>
        <taxon>Bacteria</taxon>
        <taxon>Pseudomonadati</taxon>
        <taxon>Pseudomonadota</taxon>
        <taxon>Alphaproteobacteria</taxon>
        <taxon>Sphingomonadales</taxon>
        <taxon>Sphingomonadaceae</taxon>
        <taxon>Novosphingobium</taxon>
    </lineage>
</organism>
<feature type="chain" id="PRO_5004207971" description="BD-FAE-like domain-containing protein" evidence="2">
    <location>
        <begin position="22"/>
        <end position="308"/>
    </location>
</feature>
<dbReference type="EMBL" id="CP000248">
    <property type="protein sequence ID" value="ABD26165.1"/>
    <property type="molecule type" value="Genomic_DNA"/>
</dbReference>
<dbReference type="Pfam" id="PF20434">
    <property type="entry name" value="BD-FAE"/>
    <property type="match status" value="1"/>
</dbReference>
<dbReference type="InterPro" id="IPR050300">
    <property type="entry name" value="GDXG_lipolytic_enzyme"/>
</dbReference>
<dbReference type="AlphaFoldDB" id="Q2G7K8"/>
<dbReference type="InterPro" id="IPR049492">
    <property type="entry name" value="BD-FAE-like_dom"/>
</dbReference>
<dbReference type="GO" id="GO:0016787">
    <property type="term" value="F:hydrolase activity"/>
    <property type="evidence" value="ECO:0007669"/>
    <property type="project" value="UniProtKB-KW"/>
</dbReference>
<keyword evidence="2" id="KW-0732">Signal</keyword>
<reference evidence="5" key="1">
    <citation type="submission" date="2006-01" db="EMBL/GenBank/DDBJ databases">
        <title>Complete sequence of Novosphingobium aromaticivorans DSM 12444.</title>
        <authorList>
            <consortium name="US DOE Joint Genome Institute"/>
            <person name="Copeland A."/>
            <person name="Lucas S."/>
            <person name="Lapidus A."/>
            <person name="Barry K."/>
            <person name="Detter J.C."/>
            <person name="Glavina T."/>
            <person name="Hammon N."/>
            <person name="Israni S."/>
            <person name="Pitluck S."/>
            <person name="Chain P."/>
            <person name="Malfatti S."/>
            <person name="Shin M."/>
            <person name="Vergez L."/>
            <person name="Schmutz J."/>
            <person name="Larimer F."/>
            <person name="Land M."/>
            <person name="Kyrpides N."/>
            <person name="Ivanova N."/>
            <person name="Fredrickson J."/>
            <person name="Balkwill D."/>
            <person name="Romine M.F."/>
            <person name="Richardson P."/>
        </authorList>
    </citation>
    <scope>NUCLEOTIDE SEQUENCE [LARGE SCALE GENOMIC DNA]</scope>
    <source>
        <strain evidence="5">ATCC 700278 / DSM 12444 / CCUG 56034 / CIP 105152 / NBRC 16084 / F199</strain>
    </source>
</reference>
<protein>
    <recommendedName>
        <fullName evidence="3">BD-FAE-like domain-containing protein</fullName>
    </recommendedName>
</protein>
<proteinExistence type="predicted"/>
<evidence type="ECO:0000313" key="5">
    <source>
        <dbReference type="Proteomes" id="UP000009134"/>
    </source>
</evidence>
<dbReference type="STRING" id="279238.Saro_1725"/>
<dbReference type="InterPro" id="IPR029058">
    <property type="entry name" value="AB_hydrolase_fold"/>
</dbReference>
<evidence type="ECO:0000313" key="4">
    <source>
        <dbReference type="EMBL" id="ABD26165.1"/>
    </source>
</evidence>
<dbReference type="KEGG" id="nar:Saro_1725"/>
<feature type="signal peptide" evidence="2">
    <location>
        <begin position="1"/>
        <end position="21"/>
    </location>
</feature>
<dbReference type="ESTHER" id="novad-q2g7k8">
    <property type="family name" value="BD-FAE"/>
</dbReference>
<evidence type="ECO:0000256" key="2">
    <source>
        <dbReference type="SAM" id="SignalP"/>
    </source>
</evidence>
<name>Q2G7K8_NOVAD</name>
<dbReference type="Proteomes" id="UP000009134">
    <property type="component" value="Chromosome"/>
</dbReference>
<evidence type="ECO:0000259" key="3">
    <source>
        <dbReference type="Pfam" id="PF20434"/>
    </source>
</evidence>
<evidence type="ECO:0000256" key="1">
    <source>
        <dbReference type="ARBA" id="ARBA00022801"/>
    </source>
</evidence>
<keyword evidence="1" id="KW-0378">Hydrolase</keyword>
<dbReference type="SUPFAM" id="SSF53474">
    <property type="entry name" value="alpha/beta-Hydrolases"/>
    <property type="match status" value="1"/>
</dbReference>
<keyword evidence="5" id="KW-1185">Reference proteome</keyword>
<feature type="domain" description="BD-FAE-like" evidence="3">
    <location>
        <begin position="165"/>
        <end position="205"/>
    </location>
</feature>
<dbReference type="Gene3D" id="3.40.50.1820">
    <property type="entry name" value="alpha/beta hydrolase"/>
    <property type="match status" value="1"/>
</dbReference>